<keyword evidence="6" id="KW-1185">Reference proteome</keyword>
<organism evidence="5 6">
    <name type="scientific">Paenibacillus vini</name>
    <dbReference type="NCBI Taxonomy" id="1476024"/>
    <lineage>
        <taxon>Bacteria</taxon>
        <taxon>Bacillati</taxon>
        <taxon>Bacillota</taxon>
        <taxon>Bacilli</taxon>
        <taxon>Bacillales</taxon>
        <taxon>Paenibacillaceae</taxon>
        <taxon>Paenibacillus</taxon>
    </lineage>
</organism>
<comment type="catalytic activity">
    <reaction evidence="3">
        <text>uridine + phosphate = alpha-D-ribose 1-phosphate + uracil</text>
        <dbReference type="Rhea" id="RHEA:24388"/>
        <dbReference type="ChEBI" id="CHEBI:16704"/>
        <dbReference type="ChEBI" id="CHEBI:17568"/>
        <dbReference type="ChEBI" id="CHEBI:43474"/>
        <dbReference type="ChEBI" id="CHEBI:57720"/>
        <dbReference type="EC" id="2.4.2.3"/>
    </reaction>
</comment>
<name>A0ABQ4MBB1_9BACL</name>
<dbReference type="RefSeq" id="WP_213654871.1">
    <property type="nucleotide sequence ID" value="NZ_BOSL01000006.1"/>
</dbReference>
<protein>
    <recommendedName>
        <fullName evidence="2">Uridine phosphorylase</fullName>
        <ecNumber evidence="1">2.4.2.3</ecNumber>
    </recommendedName>
</protein>
<dbReference type="Proteomes" id="UP000679992">
    <property type="component" value="Unassembled WGS sequence"/>
</dbReference>
<dbReference type="Pfam" id="PF01048">
    <property type="entry name" value="PNP_UDP_1"/>
    <property type="match status" value="1"/>
</dbReference>
<evidence type="ECO:0000313" key="5">
    <source>
        <dbReference type="EMBL" id="GIP53269.1"/>
    </source>
</evidence>
<evidence type="ECO:0000256" key="3">
    <source>
        <dbReference type="ARBA" id="ARBA00048447"/>
    </source>
</evidence>
<feature type="domain" description="Nucleoside phosphorylase" evidence="4">
    <location>
        <begin position="67"/>
        <end position="228"/>
    </location>
</feature>
<gene>
    <name evidence="5" type="ORF">J42TS3_23040</name>
</gene>
<dbReference type="PANTHER" id="PTHR43691">
    <property type="entry name" value="URIDINE PHOSPHORYLASE"/>
    <property type="match status" value="1"/>
</dbReference>
<sequence>MESKKIDSKEFPILEFDETRVAIIEATNFIQPKEEFEYCVITFFRDVIEKMKTEEKLKEVACLHCETVDLPIYEAYYQGKKVHITLGYLGAAGSAGFLEELIAYGFQKFIVCGGAGVLKKDIAVGHVIVPVSAVRDEGVSYHYIKPSREIECNLDVLKIIEDDFNIHNIRYIKAKTWTTDSFYRETKEKVELRKAEGCVTVEMEAAAFMAVSQFRNVKLGIILYGGDDLSGVEWDSRSWNSRSEIRENLVEISLRICCSL</sequence>
<evidence type="ECO:0000256" key="1">
    <source>
        <dbReference type="ARBA" id="ARBA00011888"/>
    </source>
</evidence>
<dbReference type="SUPFAM" id="SSF53167">
    <property type="entry name" value="Purine and uridine phosphorylases"/>
    <property type="match status" value="1"/>
</dbReference>
<proteinExistence type="predicted"/>
<dbReference type="PANTHER" id="PTHR43691:SF11">
    <property type="entry name" value="FI09636P-RELATED"/>
    <property type="match status" value="1"/>
</dbReference>
<dbReference type="EC" id="2.4.2.3" evidence="1"/>
<dbReference type="InterPro" id="IPR000845">
    <property type="entry name" value="Nucleoside_phosphorylase_d"/>
</dbReference>
<comment type="caution">
    <text evidence="5">The sequence shown here is derived from an EMBL/GenBank/DDBJ whole genome shotgun (WGS) entry which is preliminary data.</text>
</comment>
<dbReference type="EMBL" id="BOSL01000006">
    <property type="protein sequence ID" value="GIP53269.1"/>
    <property type="molecule type" value="Genomic_DNA"/>
</dbReference>
<reference evidence="5 6" key="1">
    <citation type="submission" date="2021-03" db="EMBL/GenBank/DDBJ databases">
        <title>Antimicrobial resistance genes in bacteria isolated from Japanese honey, and their potential for conferring macrolide and lincosamide resistance in the American foulbrood pathogen Paenibacillus larvae.</title>
        <authorList>
            <person name="Okamoto M."/>
            <person name="Kumagai M."/>
            <person name="Kanamori H."/>
            <person name="Takamatsu D."/>
        </authorList>
    </citation>
    <scope>NUCLEOTIDE SEQUENCE [LARGE SCALE GENOMIC DNA]</scope>
    <source>
        <strain evidence="5 6">J42TS3</strain>
    </source>
</reference>
<evidence type="ECO:0000256" key="2">
    <source>
        <dbReference type="ARBA" id="ARBA00021980"/>
    </source>
</evidence>
<accession>A0ABQ4MBB1</accession>
<dbReference type="Gene3D" id="3.40.50.1580">
    <property type="entry name" value="Nucleoside phosphorylase domain"/>
    <property type="match status" value="1"/>
</dbReference>
<evidence type="ECO:0000259" key="4">
    <source>
        <dbReference type="Pfam" id="PF01048"/>
    </source>
</evidence>
<evidence type="ECO:0000313" key="6">
    <source>
        <dbReference type="Proteomes" id="UP000679992"/>
    </source>
</evidence>
<dbReference type="CDD" id="cd09007">
    <property type="entry name" value="NP-I_spr0068"/>
    <property type="match status" value="1"/>
</dbReference>
<dbReference type="InterPro" id="IPR035994">
    <property type="entry name" value="Nucleoside_phosphorylase_sf"/>
</dbReference>